<proteinExistence type="inferred from homology"/>
<evidence type="ECO:0000313" key="12">
    <source>
        <dbReference type="EMBL" id="MBP1468776.1"/>
    </source>
</evidence>
<comment type="caution">
    <text evidence="12">The sequence shown here is derived from an EMBL/GenBank/DDBJ whole genome shotgun (WGS) entry which is preliminary data.</text>
</comment>
<dbReference type="EC" id="2.1.1.72" evidence="3"/>
<dbReference type="Proteomes" id="UP001193081">
    <property type="component" value="Unassembled WGS sequence"/>
</dbReference>
<name>A0ABS4DH69_9CHLR</name>
<dbReference type="Gene3D" id="3.40.50.150">
    <property type="entry name" value="Vaccinia Virus protein VP39"/>
    <property type="match status" value="1"/>
</dbReference>
<dbReference type="InterPro" id="IPR051537">
    <property type="entry name" value="DNA_Adenine_Mtase"/>
</dbReference>
<dbReference type="Pfam" id="PF01420">
    <property type="entry name" value="Methylase_S"/>
    <property type="match status" value="1"/>
</dbReference>
<keyword evidence="4 12" id="KW-0489">Methyltransferase</keyword>
<dbReference type="SUPFAM" id="SSF53335">
    <property type="entry name" value="S-adenosyl-L-methionine-dependent methyltransferases"/>
    <property type="match status" value="1"/>
</dbReference>
<keyword evidence="7" id="KW-0680">Restriction system</keyword>
<dbReference type="PANTHER" id="PTHR42933">
    <property type="entry name" value="SLR6095 PROTEIN"/>
    <property type="match status" value="1"/>
</dbReference>
<keyword evidence="5" id="KW-0808">Transferase</keyword>
<protein>
    <recommendedName>
        <fullName evidence="3">site-specific DNA-methyltransferase (adenine-specific)</fullName>
        <ecNumber evidence="3">2.1.1.72</ecNumber>
    </recommendedName>
</protein>
<evidence type="ECO:0000256" key="1">
    <source>
        <dbReference type="ARBA" id="ARBA00006594"/>
    </source>
</evidence>
<accession>A0ABS4DH69</accession>
<dbReference type="GO" id="GO:0008168">
    <property type="term" value="F:methyltransferase activity"/>
    <property type="evidence" value="ECO:0007669"/>
    <property type="project" value="UniProtKB-KW"/>
</dbReference>
<dbReference type="Pfam" id="PF02384">
    <property type="entry name" value="N6_Mtase"/>
    <property type="match status" value="1"/>
</dbReference>
<dbReference type="InterPro" id="IPR000055">
    <property type="entry name" value="Restrct_endonuc_typeI_TRD"/>
</dbReference>
<evidence type="ECO:0000259" key="10">
    <source>
        <dbReference type="Pfam" id="PF01420"/>
    </source>
</evidence>
<dbReference type="InterPro" id="IPR003356">
    <property type="entry name" value="DNA_methylase_A-5"/>
</dbReference>
<keyword evidence="13" id="KW-1185">Reference proteome</keyword>
<keyword evidence="8" id="KW-0238">DNA-binding</keyword>
<dbReference type="InterPro" id="IPR044946">
    <property type="entry name" value="Restrct_endonuc_typeI_TRD_sf"/>
</dbReference>
<evidence type="ECO:0000313" key="13">
    <source>
        <dbReference type="Proteomes" id="UP001193081"/>
    </source>
</evidence>
<comment type="similarity">
    <text evidence="1">Belongs to the N(4)/N(6)-methyltransferase family.</text>
</comment>
<evidence type="ECO:0000259" key="11">
    <source>
        <dbReference type="Pfam" id="PF02384"/>
    </source>
</evidence>
<dbReference type="SUPFAM" id="SSF116734">
    <property type="entry name" value="DNA methylase specificity domain"/>
    <property type="match status" value="2"/>
</dbReference>
<dbReference type="PANTHER" id="PTHR42933:SF4">
    <property type="entry name" value="TYPE I RESTRICTION ENZYME ECOKI METHYLASE SUBUNIT"/>
    <property type="match status" value="1"/>
</dbReference>
<feature type="domain" description="DNA methylase adenine-specific" evidence="11">
    <location>
        <begin position="146"/>
        <end position="444"/>
    </location>
</feature>
<reference evidence="12 13" key="1">
    <citation type="submission" date="2021-03" db="EMBL/GenBank/DDBJ databases">
        <authorList>
            <person name="Grouzdev D.S."/>
        </authorList>
    </citation>
    <scope>NUCLEOTIDE SEQUENCE [LARGE SCALE GENOMIC DNA]</scope>
    <source>
        <strain evidence="12 13">M50-1</strain>
    </source>
</reference>
<dbReference type="GO" id="GO:0032259">
    <property type="term" value="P:methylation"/>
    <property type="evidence" value="ECO:0007669"/>
    <property type="project" value="UniProtKB-KW"/>
</dbReference>
<evidence type="ECO:0000256" key="3">
    <source>
        <dbReference type="ARBA" id="ARBA00011900"/>
    </source>
</evidence>
<evidence type="ECO:0000256" key="7">
    <source>
        <dbReference type="ARBA" id="ARBA00022747"/>
    </source>
</evidence>
<organism evidence="12 13">
    <name type="scientific">Candidatus Chloroploca mongolica</name>
    <dbReference type="NCBI Taxonomy" id="2528176"/>
    <lineage>
        <taxon>Bacteria</taxon>
        <taxon>Bacillati</taxon>
        <taxon>Chloroflexota</taxon>
        <taxon>Chloroflexia</taxon>
        <taxon>Chloroflexales</taxon>
        <taxon>Chloroflexineae</taxon>
        <taxon>Oscillochloridaceae</taxon>
        <taxon>Candidatus Chloroploca</taxon>
    </lineage>
</organism>
<evidence type="ECO:0000256" key="4">
    <source>
        <dbReference type="ARBA" id="ARBA00022603"/>
    </source>
</evidence>
<evidence type="ECO:0000256" key="5">
    <source>
        <dbReference type="ARBA" id="ARBA00022679"/>
    </source>
</evidence>
<evidence type="ECO:0000256" key="2">
    <source>
        <dbReference type="ARBA" id="ARBA00010923"/>
    </source>
</evidence>
<keyword evidence="6" id="KW-0949">S-adenosyl-L-methionine</keyword>
<evidence type="ECO:0000256" key="6">
    <source>
        <dbReference type="ARBA" id="ARBA00022691"/>
    </source>
</evidence>
<dbReference type="Gene3D" id="1.20.1260.30">
    <property type="match status" value="1"/>
</dbReference>
<comment type="similarity">
    <text evidence="2">Belongs to the type-I restriction system S methylase family.</text>
</comment>
<evidence type="ECO:0000256" key="9">
    <source>
        <dbReference type="ARBA" id="ARBA00047942"/>
    </source>
</evidence>
<dbReference type="InterPro" id="IPR038333">
    <property type="entry name" value="T1MK-like_N_sf"/>
</dbReference>
<gene>
    <name evidence="12" type="ORF">EYB53_023905</name>
</gene>
<comment type="catalytic activity">
    <reaction evidence="9">
        <text>a 2'-deoxyadenosine in DNA + S-adenosyl-L-methionine = an N(6)-methyl-2'-deoxyadenosine in DNA + S-adenosyl-L-homocysteine + H(+)</text>
        <dbReference type="Rhea" id="RHEA:15197"/>
        <dbReference type="Rhea" id="RHEA-COMP:12418"/>
        <dbReference type="Rhea" id="RHEA-COMP:12419"/>
        <dbReference type="ChEBI" id="CHEBI:15378"/>
        <dbReference type="ChEBI" id="CHEBI:57856"/>
        <dbReference type="ChEBI" id="CHEBI:59789"/>
        <dbReference type="ChEBI" id="CHEBI:90615"/>
        <dbReference type="ChEBI" id="CHEBI:90616"/>
        <dbReference type="EC" id="2.1.1.72"/>
    </reaction>
</comment>
<sequence length="836" mass="94891">MIDHMLSLFQERAQRVEELMRNSGLNSLDYVEQFSYLLFLKFLSDILPQPGNLSKGEQLQNYWRYSTWNSRDASDLPRFVSQELFPRLASRGIGHPNIDTGVQAIFNNAYLLVREPTVLKQIIEIIGDISFGESEPNPYSENFTIQEAYDTLIGNLAADNMQLFGPFYTPKFLVRLIVDLARPQLNEAMYDPAFGTGGILAAAGDYIKERSKKTNFYFYGNDIYSIKNASVYGREVNFRIFKLGIMRLVFHGINPEGLQKGDSLSREAQTSPQPSYQVILTNMLFEGGTTSTASRADFPIHTHDFSALFLQHVTTRLAPNGRAVIVVPEGLLFRGDTEQEVRRYVLESFELESVLSLPHGVFAPYTSGKASILVIRNTGRPTASTWFYEISNQEIERLRNPMRDSSVHFDLDNFRSDKNSRKVLIDEIVKENFTLNASRYISQTEGLVYSQVSLDTVLCLSEDKAPIIIESNQQLLQLSVNTHHQGVDFLSFISSNDLRNTASKKQYQQVHAGQILIDPTNFSQGALGVVPLQYDKGVVPQRYYVYSLINPSINPDFLDFCLRSRRLLDELAALARASSGRLRLASKAILSIILPVPSLETQNEYVGRLHTQREASLHAFRLLKTLNELGDGIDPATFGSYQRVRLKDVIESMQGGLQNSGTRDGGELTLIRVRNIQRSGINLADSVFVDRNTLRDADERLLKKDDILFVRVHGSREEVGRCVVFDLPGDYVCSSNIVRVRLNFEKANPHFVVLYLNSPLGRREVTSRSRASVQYSINQDDILSLLLTLPDLNEQKAILKRVRDQQKRRRQLTDALQELRDESFHVIEEILAELYR</sequence>
<feature type="domain" description="Type I restriction modification DNA specificity" evidence="10">
    <location>
        <begin position="641"/>
        <end position="803"/>
    </location>
</feature>
<dbReference type="InterPro" id="IPR029063">
    <property type="entry name" value="SAM-dependent_MTases_sf"/>
</dbReference>
<dbReference type="EMBL" id="SIJK02000094">
    <property type="protein sequence ID" value="MBP1468776.1"/>
    <property type="molecule type" value="Genomic_DNA"/>
</dbReference>
<dbReference type="PRINTS" id="PR00507">
    <property type="entry name" value="N12N6MTFRASE"/>
</dbReference>
<evidence type="ECO:0000256" key="8">
    <source>
        <dbReference type="ARBA" id="ARBA00023125"/>
    </source>
</evidence>
<dbReference type="Gene3D" id="3.90.220.20">
    <property type="entry name" value="DNA methylase specificity domains"/>
    <property type="match status" value="2"/>
</dbReference>